<dbReference type="Proteomes" id="UP001240678">
    <property type="component" value="Unassembled WGS sequence"/>
</dbReference>
<protein>
    <submittedName>
        <fullName evidence="1">Uncharacterized protein</fullName>
    </submittedName>
</protein>
<name>A0AAI9Z5U2_9PEZI</name>
<accession>A0AAI9Z5U2</accession>
<dbReference type="AlphaFoldDB" id="A0AAI9Z5U2"/>
<comment type="caution">
    <text evidence="1">The sequence shown here is derived from an EMBL/GenBank/DDBJ whole genome shotgun (WGS) entry which is preliminary data.</text>
</comment>
<dbReference type="RefSeq" id="XP_060318426.1">
    <property type="nucleotide sequence ID" value="XM_060452161.1"/>
</dbReference>
<dbReference type="GeneID" id="85335708"/>
<sequence>MADHDLVLIFVQSLNKYWDVLRHTTQNQKKKGLASGSRIGNILRDGWMHGWRWEIWLVFCMGGQTGRNPIHAQMDVLVELLTMCPQIGMIENEQKEDRDTHWYIDGQCEERFQISTTLTLALAQHVSPHPSTLTLLNALHNRKHATRARTSQRLWHAFGDSFFSVSSPASEILLRFLGRRVKVCPCWLISFRCLCLTWRGNQILNKGNLVWWQSADDSR</sequence>
<evidence type="ECO:0000313" key="2">
    <source>
        <dbReference type="Proteomes" id="UP001240678"/>
    </source>
</evidence>
<organism evidence="1 2">
    <name type="scientific">Colletotrichum costaricense</name>
    <dbReference type="NCBI Taxonomy" id="1209916"/>
    <lineage>
        <taxon>Eukaryota</taxon>
        <taxon>Fungi</taxon>
        <taxon>Dikarya</taxon>
        <taxon>Ascomycota</taxon>
        <taxon>Pezizomycotina</taxon>
        <taxon>Sordariomycetes</taxon>
        <taxon>Hypocreomycetidae</taxon>
        <taxon>Glomerellales</taxon>
        <taxon>Glomerellaceae</taxon>
        <taxon>Colletotrichum</taxon>
        <taxon>Colletotrichum acutatum species complex</taxon>
    </lineage>
</organism>
<dbReference type="EMBL" id="MOOE01000003">
    <property type="protein sequence ID" value="KAK1535226.1"/>
    <property type="molecule type" value="Genomic_DNA"/>
</dbReference>
<keyword evidence="2" id="KW-1185">Reference proteome</keyword>
<proteinExistence type="predicted"/>
<evidence type="ECO:0000313" key="1">
    <source>
        <dbReference type="EMBL" id="KAK1535226.1"/>
    </source>
</evidence>
<reference evidence="1 2" key="1">
    <citation type="submission" date="2016-10" db="EMBL/GenBank/DDBJ databases">
        <title>The genome sequence of Colletotrichum fioriniae PJ7.</title>
        <authorList>
            <person name="Baroncelli R."/>
        </authorList>
    </citation>
    <scope>NUCLEOTIDE SEQUENCE [LARGE SCALE GENOMIC DNA]</scope>
    <source>
        <strain evidence="1 2">IMI 309622</strain>
    </source>
</reference>
<gene>
    <name evidence="1" type="ORF">CCOS01_03978</name>
</gene>